<reference evidence="2" key="1">
    <citation type="journal article" date="2016" name="Proc. Natl. Acad. Sci. U.S.A.">
        <title>KdgF, the missing link in the microbial metabolism of uronate sugars from pectin and alginate.</title>
        <authorList>
            <person name="Hobbs J.K."/>
            <person name="Lee S.M."/>
            <person name="Robb M."/>
            <person name="Hof F."/>
            <person name="Barr C."/>
            <person name="Abe K.T."/>
            <person name="Hehemann J.H."/>
            <person name="McLean R."/>
            <person name="Abbott D.W."/>
            <person name="Boraston A.B."/>
        </authorList>
    </citation>
    <scope>NUCLEOTIDE SEQUENCE</scope>
    <source>
        <strain evidence="2">Victoria JH</strain>
    </source>
</reference>
<protein>
    <submittedName>
        <fullName evidence="2">Short-chain dehydrogenase/reductase</fullName>
    </submittedName>
</protein>
<dbReference type="PRINTS" id="PR00081">
    <property type="entry name" value="GDHRDH"/>
</dbReference>
<dbReference type="Gene3D" id="3.40.50.720">
    <property type="entry name" value="NAD(P)-binding Rossmann-like Domain"/>
    <property type="match status" value="1"/>
</dbReference>
<dbReference type="SUPFAM" id="SSF51735">
    <property type="entry name" value="NAD(P)-binding Rossmann-fold domains"/>
    <property type="match status" value="1"/>
</dbReference>
<dbReference type="Pfam" id="PF13561">
    <property type="entry name" value="adh_short_C2"/>
    <property type="match status" value="1"/>
</dbReference>
<comment type="similarity">
    <text evidence="1">Belongs to the short-chain dehydrogenases/reductases (SDR) family.</text>
</comment>
<dbReference type="InterPro" id="IPR002347">
    <property type="entry name" value="SDR_fam"/>
</dbReference>
<name>A0A167L6T5_9GAMM</name>
<accession>A0A167L6T5</accession>
<proteinExistence type="inferred from homology"/>
<reference evidence="2" key="2">
    <citation type="submission" date="2016-02" db="EMBL/GenBank/DDBJ databases">
        <authorList>
            <person name="Wen L."/>
            <person name="He K."/>
            <person name="Yang H."/>
        </authorList>
    </citation>
    <scope>NUCLEOTIDE SEQUENCE</scope>
    <source>
        <strain evidence="2">Victoria JH</strain>
    </source>
</reference>
<evidence type="ECO:0000256" key="1">
    <source>
        <dbReference type="ARBA" id="ARBA00006484"/>
    </source>
</evidence>
<dbReference type="PANTHER" id="PTHR42760:SF40">
    <property type="entry name" value="3-OXOACYL-[ACYL-CARRIER-PROTEIN] REDUCTASE, CHLOROPLASTIC"/>
    <property type="match status" value="1"/>
</dbReference>
<dbReference type="EMBL" id="KU697805">
    <property type="protein sequence ID" value="ANB32494.1"/>
    <property type="molecule type" value="Genomic_DNA"/>
</dbReference>
<dbReference type="InterPro" id="IPR036291">
    <property type="entry name" value="NAD(P)-bd_dom_sf"/>
</dbReference>
<dbReference type="GO" id="GO:0016616">
    <property type="term" value="F:oxidoreductase activity, acting on the CH-OH group of donors, NAD or NADP as acceptor"/>
    <property type="evidence" value="ECO:0007669"/>
    <property type="project" value="TreeGrafter"/>
</dbReference>
<organism evidence="2">
    <name type="scientific">Halomonas sp. Victoria JH</name>
    <dbReference type="NCBI Taxonomy" id="1798866"/>
    <lineage>
        <taxon>Bacteria</taxon>
        <taxon>Pseudomonadati</taxon>
        <taxon>Pseudomonadota</taxon>
        <taxon>Gammaproteobacteria</taxon>
        <taxon>Oceanospirillales</taxon>
        <taxon>Halomonadaceae</taxon>
        <taxon>Halomonas</taxon>
    </lineage>
</organism>
<dbReference type="FunFam" id="3.40.50.720:FF:000084">
    <property type="entry name" value="Short-chain dehydrogenase reductase"/>
    <property type="match status" value="1"/>
</dbReference>
<evidence type="ECO:0000313" key="2">
    <source>
        <dbReference type="EMBL" id="ANB32494.1"/>
    </source>
</evidence>
<dbReference type="AlphaFoldDB" id="A0A167L6T5"/>
<dbReference type="CDD" id="cd05233">
    <property type="entry name" value="SDR_c"/>
    <property type="match status" value="1"/>
</dbReference>
<dbReference type="GO" id="GO:0030497">
    <property type="term" value="P:fatty acid elongation"/>
    <property type="evidence" value="ECO:0007669"/>
    <property type="project" value="TreeGrafter"/>
</dbReference>
<dbReference type="PANTHER" id="PTHR42760">
    <property type="entry name" value="SHORT-CHAIN DEHYDROGENASES/REDUCTASES FAMILY MEMBER"/>
    <property type="match status" value="1"/>
</dbReference>
<sequence length="257" mass="27179">MFDDLQDKRVLVTGSTAGIGLDVASSLLKAGAKVVLHGSRGPAEAEALLAELDAPGRSFYLQADVRDTAQCESLIAKAVDQLGGLDVLINNAGGLGGRQGLESIDDDFFNNVIDLNIRSVVMVTRFAIPHLRASAQQSQQTSSVITTGSIAGREGGGMGASLYGGSKAMVHNLHRNWVKEFTKDNIRFNTVAPGTIDTAFHEDKSDDLKQTIAGSIAMGRFGKCHELAPTYLYLASHALSGYITGQVIDVNGGQMCP</sequence>